<keyword evidence="1" id="KW-0175">Coiled coil</keyword>
<evidence type="ECO:0000313" key="3">
    <source>
        <dbReference type="Proteomes" id="UP000054166"/>
    </source>
</evidence>
<keyword evidence="3" id="KW-1185">Reference proteome</keyword>
<proteinExistence type="predicted"/>
<feature type="coiled-coil region" evidence="1">
    <location>
        <begin position="236"/>
        <end position="298"/>
    </location>
</feature>
<dbReference type="Proteomes" id="UP000054166">
    <property type="component" value="Unassembled WGS sequence"/>
</dbReference>
<dbReference type="HOGENOM" id="CLU_600071_0_0_1"/>
<reference evidence="2 3" key="1">
    <citation type="submission" date="2014-04" db="EMBL/GenBank/DDBJ databases">
        <authorList>
            <consortium name="DOE Joint Genome Institute"/>
            <person name="Kuo A."/>
            <person name="Tarkka M."/>
            <person name="Buscot F."/>
            <person name="Kohler A."/>
            <person name="Nagy L.G."/>
            <person name="Floudas D."/>
            <person name="Copeland A."/>
            <person name="Barry K.W."/>
            <person name="Cichocki N."/>
            <person name="Veneault-Fourrey C."/>
            <person name="LaButti K."/>
            <person name="Lindquist E.A."/>
            <person name="Lipzen A."/>
            <person name="Lundell T."/>
            <person name="Morin E."/>
            <person name="Murat C."/>
            <person name="Sun H."/>
            <person name="Tunlid A."/>
            <person name="Henrissat B."/>
            <person name="Grigoriev I.V."/>
            <person name="Hibbett D.S."/>
            <person name="Martin F."/>
            <person name="Nordberg H.P."/>
            <person name="Cantor M.N."/>
            <person name="Hua S.X."/>
        </authorList>
    </citation>
    <scope>NUCLEOTIDE SEQUENCE [LARGE SCALE GENOMIC DNA]</scope>
    <source>
        <strain evidence="2 3">F 1598</strain>
    </source>
</reference>
<organism evidence="2 3">
    <name type="scientific">Piloderma croceum (strain F 1598)</name>
    <dbReference type="NCBI Taxonomy" id="765440"/>
    <lineage>
        <taxon>Eukaryota</taxon>
        <taxon>Fungi</taxon>
        <taxon>Dikarya</taxon>
        <taxon>Basidiomycota</taxon>
        <taxon>Agaricomycotina</taxon>
        <taxon>Agaricomycetes</taxon>
        <taxon>Agaricomycetidae</taxon>
        <taxon>Atheliales</taxon>
        <taxon>Atheliaceae</taxon>
        <taxon>Piloderma</taxon>
    </lineage>
</organism>
<dbReference type="AlphaFoldDB" id="A0A0C3B2A8"/>
<reference evidence="3" key="2">
    <citation type="submission" date="2015-01" db="EMBL/GenBank/DDBJ databases">
        <title>Evolutionary Origins and Diversification of the Mycorrhizal Mutualists.</title>
        <authorList>
            <consortium name="DOE Joint Genome Institute"/>
            <consortium name="Mycorrhizal Genomics Consortium"/>
            <person name="Kohler A."/>
            <person name="Kuo A."/>
            <person name="Nagy L.G."/>
            <person name="Floudas D."/>
            <person name="Copeland A."/>
            <person name="Barry K.W."/>
            <person name="Cichocki N."/>
            <person name="Veneault-Fourrey C."/>
            <person name="LaButti K."/>
            <person name="Lindquist E.A."/>
            <person name="Lipzen A."/>
            <person name="Lundell T."/>
            <person name="Morin E."/>
            <person name="Murat C."/>
            <person name="Riley R."/>
            <person name="Ohm R."/>
            <person name="Sun H."/>
            <person name="Tunlid A."/>
            <person name="Henrissat B."/>
            <person name="Grigoriev I.V."/>
            <person name="Hibbett D.S."/>
            <person name="Martin F."/>
        </authorList>
    </citation>
    <scope>NUCLEOTIDE SEQUENCE [LARGE SCALE GENOMIC DNA]</scope>
    <source>
        <strain evidence="3">F 1598</strain>
    </source>
</reference>
<feature type="coiled-coil region" evidence="1">
    <location>
        <begin position="411"/>
        <end position="452"/>
    </location>
</feature>
<evidence type="ECO:0000256" key="1">
    <source>
        <dbReference type="SAM" id="Coils"/>
    </source>
</evidence>
<accession>A0A0C3B2A8</accession>
<dbReference type="OrthoDB" id="3067611at2759"/>
<protein>
    <submittedName>
        <fullName evidence="2">Uncharacterized protein</fullName>
    </submittedName>
</protein>
<dbReference type="EMBL" id="KN833335">
    <property type="protein sequence ID" value="KIM71382.1"/>
    <property type="molecule type" value="Genomic_DNA"/>
</dbReference>
<dbReference type="InParanoid" id="A0A0C3B2A8"/>
<name>A0A0C3B2A8_PILCF</name>
<evidence type="ECO:0000313" key="2">
    <source>
        <dbReference type="EMBL" id="KIM71382.1"/>
    </source>
</evidence>
<sequence length="463" mass="54310">MQGRKPPPWLSYPYPKSTQQPGITRLNKKFRHHWPLGMEASYPYEYFPLDDTVHYFEFRGEGPPPSDIGYPGDIYIDLTEDSPAVYAMGMTEWVLWHGHLSCKAGHRDPREIKPFSHPLLRDRILWCSEKTVMWYSRDTIRKDPRYSEDSILASCFISKVLEYEQRQVVQLGKRDREEQADDEVVQHDDGDVETVERVIAGKKARLDVRVLENDFRSELERLMLAVQKRWQTEVDCHKLEQEAKRDARKIESYETDKRKLDSQVLSLTEKIHHLDEEKLKMLETINTAKKENDKLMEQETARWAEERACLLAENARLKIGMQQLSEERERNTSQIDEKPLLEDFAMRDDALDGLPDSIKGDIDLHTKHFLSVIKDKADALRRMEQAEWTIADRDCRISILLKEMKSGDDAKAQLHEDMSKMKRRIEDLTSERDQALAKAEAERKQLHDAQAKMVPLLEFFTKR</sequence>
<gene>
    <name evidence="2" type="ORF">PILCRDRAFT_830380</name>
</gene>